<dbReference type="EMBL" id="KL648252">
    <property type="protein sequence ID" value="KEY71616.1"/>
    <property type="molecule type" value="Genomic_DNA"/>
</dbReference>
<dbReference type="HOGENOM" id="CLU_2211691_0_0_1"/>
<evidence type="ECO:0000313" key="1">
    <source>
        <dbReference type="EMBL" id="KEY71616.1"/>
    </source>
</evidence>
<reference evidence="1 2" key="1">
    <citation type="journal article" date="2014" name="BMC Genomics">
        <title>Comparative genome sequencing reveals chemotype-specific gene clusters in the toxigenic black mold Stachybotrys.</title>
        <authorList>
            <person name="Semeiks J."/>
            <person name="Borek D."/>
            <person name="Otwinowski Z."/>
            <person name="Grishin N.V."/>
        </authorList>
    </citation>
    <scope>NUCLEOTIDE SEQUENCE [LARGE SCALE GENOMIC DNA]</scope>
    <source>
        <strain evidence="2">CBS 109288 / IBT 7711</strain>
    </source>
</reference>
<keyword evidence="2" id="KW-1185">Reference proteome</keyword>
<proteinExistence type="predicted"/>
<dbReference type="AlphaFoldDB" id="A0A084B237"/>
<accession>A0A084B237</accession>
<sequence>MNADDIEKKGKKKSAKVTLSWLPPSTVGIARPWAEGAPCDCSSFGTEPKHRYVQLRRQEPNDQTADLTSIAHGITTIHHTALGIGQGMLTVHPDDFPGSVAELDKYR</sequence>
<evidence type="ECO:0000313" key="2">
    <source>
        <dbReference type="Proteomes" id="UP000028045"/>
    </source>
</evidence>
<name>A0A084B237_STACB</name>
<gene>
    <name evidence="1" type="ORF">S7711_11215</name>
</gene>
<protein>
    <submittedName>
        <fullName evidence="1">Uncharacterized protein</fullName>
    </submittedName>
</protein>
<dbReference type="Proteomes" id="UP000028045">
    <property type="component" value="Unassembled WGS sequence"/>
</dbReference>
<organism evidence="1 2">
    <name type="scientific">Stachybotrys chartarum (strain CBS 109288 / IBT 7711)</name>
    <name type="common">Toxic black mold</name>
    <name type="synonym">Stilbospora chartarum</name>
    <dbReference type="NCBI Taxonomy" id="1280523"/>
    <lineage>
        <taxon>Eukaryota</taxon>
        <taxon>Fungi</taxon>
        <taxon>Dikarya</taxon>
        <taxon>Ascomycota</taxon>
        <taxon>Pezizomycotina</taxon>
        <taxon>Sordariomycetes</taxon>
        <taxon>Hypocreomycetidae</taxon>
        <taxon>Hypocreales</taxon>
        <taxon>Stachybotryaceae</taxon>
        <taxon>Stachybotrys</taxon>
    </lineage>
</organism>